<dbReference type="GO" id="GO:0004519">
    <property type="term" value="F:endonuclease activity"/>
    <property type="evidence" value="ECO:0007669"/>
    <property type="project" value="InterPro"/>
</dbReference>
<reference evidence="2" key="1">
    <citation type="journal article" date="2021" name="IMA Fungus">
        <title>Genomic characterization of three marine fungi, including Emericellopsis atlantica sp. nov. with signatures of a generalist lifestyle and marine biomass degradation.</title>
        <authorList>
            <person name="Hagestad O.C."/>
            <person name="Hou L."/>
            <person name="Andersen J.H."/>
            <person name="Hansen E.H."/>
            <person name="Altermark B."/>
            <person name="Li C."/>
            <person name="Kuhnert E."/>
            <person name="Cox R.J."/>
            <person name="Crous P.W."/>
            <person name="Spatafora J.W."/>
            <person name="Lail K."/>
            <person name="Amirebrahimi M."/>
            <person name="Lipzen A."/>
            <person name="Pangilinan J."/>
            <person name="Andreopoulos W."/>
            <person name="Hayes R.D."/>
            <person name="Ng V."/>
            <person name="Grigoriev I.V."/>
            <person name="Jackson S.A."/>
            <person name="Sutton T.D.S."/>
            <person name="Dobson A.D.W."/>
            <person name="Rama T."/>
        </authorList>
    </citation>
    <scope>NUCLEOTIDE SEQUENCE</scope>
    <source>
        <strain evidence="2">TRa3180A</strain>
    </source>
</reference>
<feature type="compositionally biased region" description="Acidic residues" evidence="1">
    <location>
        <begin position="262"/>
        <end position="283"/>
    </location>
</feature>
<protein>
    <submittedName>
        <fullName evidence="2">Las1-like-domain-containing protein</fullName>
    </submittedName>
</protein>
<accession>A0A9P8CJF3</accession>
<dbReference type="InterPro" id="IPR007174">
    <property type="entry name" value="Las1"/>
</dbReference>
<feature type="region of interest" description="Disordered" evidence="1">
    <location>
        <begin position="229"/>
        <end position="248"/>
    </location>
</feature>
<evidence type="ECO:0000313" key="3">
    <source>
        <dbReference type="Proteomes" id="UP000887226"/>
    </source>
</evidence>
<dbReference type="PANTHER" id="PTHR15002:SF0">
    <property type="entry name" value="RIBOSOMAL BIOGENESIS PROTEIN LAS1L"/>
    <property type="match status" value="1"/>
</dbReference>
<keyword evidence="3" id="KW-1185">Reference proteome</keyword>
<dbReference type="GO" id="GO:0000460">
    <property type="term" value="P:maturation of 5.8S rRNA"/>
    <property type="evidence" value="ECO:0007669"/>
    <property type="project" value="TreeGrafter"/>
</dbReference>
<evidence type="ECO:0000313" key="2">
    <source>
        <dbReference type="EMBL" id="KAG9248937.1"/>
    </source>
</evidence>
<sequence>MVQYIITPWRHPSQLLSVRTAFYPPSHVAQDTAAQAHAVDLVSVWMQRGNCPHSVESTAILTSARLNDEVGGNSNYCVRAAYAGAFSRFVTGLLDSHQTRKTKQSMYSLAKTLKPPLPATFVELRHQATHEELPSLPKLRSACTKALDWLYVYYWSSLPSYASTASLTESCVEFVKRVLSKGNSEERVFGGKWEEREVLEALIMIDDSTSDAATLLASTRLKKRLLATGSEARDGRSEAEASEKGEKNVEEMLAELARMQEDMADSDADESQEDDEGDGDAMDTEVSPTKTTSDRKGWQMWEGLWTPSPIGTIIY</sequence>
<dbReference type="Proteomes" id="UP000887226">
    <property type="component" value="Unassembled WGS sequence"/>
</dbReference>
<proteinExistence type="predicted"/>
<dbReference type="PANTHER" id="PTHR15002">
    <property type="entry name" value="RIBOSOMAL BIOGENESIS PROTEIN LAS1L"/>
    <property type="match status" value="1"/>
</dbReference>
<comment type="caution">
    <text evidence="2">The sequence shown here is derived from an EMBL/GenBank/DDBJ whole genome shotgun (WGS) entry which is preliminary data.</text>
</comment>
<dbReference type="Pfam" id="PF04031">
    <property type="entry name" value="Las1"/>
    <property type="match status" value="1"/>
</dbReference>
<gene>
    <name evidence="2" type="ORF">BJ878DRAFT_237233</name>
</gene>
<organism evidence="2 3">
    <name type="scientific">Calycina marina</name>
    <dbReference type="NCBI Taxonomy" id="1763456"/>
    <lineage>
        <taxon>Eukaryota</taxon>
        <taxon>Fungi</taxon>
        <taxon>Dikarya</taxon>
        <taxon>Ascomycota</taxon>
        <taxon>Pezizomycotina</taxon>
        <taxon>Leotiomycetes</taxon>
        <taxon>Helotiales</taxon>
        <taxon>Pezizellaceae</taxon>
        <taxon>Calycina</taxon>
    </lineage>
</organism>
<evidence type="ECO:0000256" key="1">
    <source>
        <dbReference type="SAM" id="MobiDB-lite"/>
    </source>
</evidence>
<feature type="region of interest" description="Disordered" evidence="1">
    <location>
        <begin position="258"/>
        <end position="298"/>
    </location>
</feature>
<feature type="compositionally biased region" description="Basic and acidic residues" evidence="1">
    <location>
        <begin position="231"/>
        <end position="248"/>
    </location>
</feature>
<dbReference type="GO" id="GO:0090730">
    <property type="term" value="C:Las1 complex"/>
    <property type="evidence" value="ECO:0007669"/>
    <property type="project" value="InterPro"/>
</dbReference>
<dbReference type="OrthoDB" id="10263222at2759"/>
<dbReference type="GO" id="GO:0000470">
    <property type="term" value="P:maturation of LSU-rRNA"/>
    <property type="evidence" value="ECO:0007669"/>
    <property type="project" value="TreeGrafter"/>
</dbReference>
<dbReference type="AlphaFoldDB" id="A0A9P8CJF3"/>
<dbReference type="GO" id="GO:0030687">
    <property type="term" value="C:preribosome, large subunit precursor"/>
    <property type="evidence" value="ECO:0007669"/>
    <property type="project" value="TreeGrafter"/>
</dbReference>
<dbReference type="EMBL" id="MU253741">
    <property type="protein sequence ID" value="KAG9248937.1"/>
    <property type="molecule type" value="Genomic_DNA"/>
</dbReference>
<name>A0A9P8CJF3_9HELO</name>